<accession>A0A8T2TII8</accession>
<evidence type="ECO:0000313" key="2">
    <source>
        <dbReference type="Proteomes" id="UP000825935"/>
    </source>
</evidence>
<evidence type="ECO:0000313" key="1">
    <source>
        <dbReference type="EMBL" id="KAH7421164.1"/>
    </source>
</evidence>
<name>A0A8T2TII8_CERRI</name>
<dbReference type="EMBL" id="CM035418">
    <property type="protein sequence ID" value="KAH7421164.1"/>
    <property type="molecule type" value="Genomic_DNA"/>
</dbReference>
<dbReference type="Proteomes" id="UP000825935">
    <property type="component" value="Chromosome 13"/>
</dbReference>
<comment type="caution">
    <text evidence="1">The sequence shown here is derived from an EMBL/GenBank/DDBJ whole genome shotgun (WGS) entry which is preliminary data.</text>
</comment>
<dbReference type="AlphaFoldDB" id="A0A8T2TII8"/>
<proteinExistence type="predicted"/>
<organism evidence="1 2">
    <name type="scientific">Ceratopteris richardii</name>
    <name type="common">Triangle waterfern</name>
    <dbReference type="NCBI Taxonomy" id="49495"/>
    <lineage>
        <taxon>Eukaryota</taxon>
        <taxon>Viridiplantae</taxon>
        <taxon>Streptophyta</taxon>
        <taxon>Embryophyta</taxon>
        <taxon>Tracheophyta</taxon>
        <taxon>Polypodiopsida</taxon>
        <taxon>Polypodiidae</taxon>
        <taxon>Polypodiales</taxon>
        <taxon>Pteridineae</taxon>
        <taxon>Pteridaceae</taxon>
        <taxon>Parkerioideae</taxon>
        <taxon>Ceratopteris</taxon>
    </lineage>
</organism>
<keyword evidence="2" id="KW-1185">Reference proteome</keyword>
<protein>
    <submittedName>
        <fullName evidence="1">Uncharacterized protein</fullName>
    </submittedName>
</protein>
<sequence length="116" mass="12476">MPATTVNTKTFSIIFPQVCSSSLLSSSPQKSEIVALEVDQALCSFKSQISDKNSTTTLFFLHSQAPSPTLRTAAQLIQSEGPLLSSYSSPLSVSFSSPLPISMMPPPPTRAHNKYN</sequence>
<gene>
    <name evidence="1" type="ORF">KP509_13G043400</name>
</gene>
<reference evidence="1" key="1">
    <citation type="submission" date="2021-08" db="EMBL/GenBank/DDBJ databases">
        <title>WGS assembly of Ceratopteris richardii.</title>
        <authorList>
            <person name="Marchant D.B."/>
            <person name="Chen G."/>
            <person name="Jenkins J."/>
            <person name="Shu S."/>
            <person name="Leebens-Mack J."/>
            <person name="Grimwood J."/>
            <person name="Schmutz J."/>
            <person name="Soltis P."/>
            <person name="Soltis D."/>
            <person name="Chen Z.-H."/>
        </authorList>
    </citation>
    <scope>NUCLEOTIDE SEQUENCE</scope>
    <source>
        <strain evidence="1">Whitten #5841</strain>
        <tissue evidence="1">Leaf</tissue>
    </source>
</reference>